<sequence>MNRLTKLMYALIIATSSLLLAIPASAQPDSFFDVFFDIELRDSSPSQSPLDLTAVVEMRHRGGETRTIQTEILSMDLSSSGSLPTDDGAVRETRHNAMVKYRLMNIGSSGQDGVRFAELVITCSPECRVTNSRSMTKKDHRGHVTVLK</sequence>
<name>A0ABX6V5C6_9GAMM</name>
<keyword evidence="3" id="KW-1185">Reference proteome</keyword>
<feature type="signal peptide" evidence="1">
    <location>
        <begin position="1"/>
        <end position="26"/>
    </location>
</feature>
<dbReference type="EMBL" id="CP045503">
    <property type="protein sequence ID" value="QPG57751.2"/>
    <property type="molecule type" value="Genomic_DNA"/>
</dbReference>
<organism evidence="2 3">
    <name type="scientific">Shewanella eurypsychrophilus</name>
    <dbReference type="NCBI Taxonomy" id="2593656"/>
    <lineage>
        <taxon>Bacteria</taxon>
        <taxon>Pseudomonadati</taxon>
        <taxon>Pseudomonadota</taxon>
        <taxon>Gammaproteobacteria</taxon>
        <taxon>Alteromonadales</taxon>
        <taxon>Shewanellaceae</taxon>
        <taxon>Shewanella</taxon>
    </lineage>
</organism>
<evidence type="ECO:0000256" key="1">
    <source>
        <dbReference type="SAM" id="SignalP"/>
    </source>
</evidence>
<dbReference type="Proteomes" id="UP000316416">
    <property type="component" value="Chromosome"/>
</dbReference>
<reference evidence="2" key="1">
    <citation type="submission" date="2021-07" db="EMBL/GenBank/DDBJ databases">
        <title>Shewanella sp. YLB-07 whole genome sequence.</title>
        <authorList>
            <person name="Yu L."/>
        </authorList>
    </citation>
    <scope>NUCLEOTIDE SEQUENCE</scope>
    <source>
        <strain evidence="2">YLB-08</strain>
    </source>
</reference>
<protein>
    <submittedName>
        <fullName evidence="2">Uncharacterized protein</fullName>
    </submittedName>
</protein>
<evidence type="ECO:0000313" key="2">
    <source>
        <dbReference type="EMBL" id="QPG57751.2"/>
    </source>
</evidence>
<evidence type="ECO:0000313" key="3">
    <source>
        <dbReference type="Proteomes" id="UP000316416"/>
    </source>
</evidence>
<keyword evidence="1" id="KW-0732">Signal</keyword>
<accession>A0ABX6V5C6</accession>
<proteinExistence type="predicted"/>
<feature type="chain" id="PRO_5045462457" evidence="1">
    <location>
        <begin position="27"/>
        <end position="148"/>
    </location>
</feature>
<dbReference type="RefSeq" id="WP_142870809.1">
    <property type="nucleotide sequence ID" value="NZ_CP045503.2"/>
</dbReference>
<gene>
    <name evidence="2" type="ORF">FM038_010045</name>
</gene>